<organismHost>
    <name type="scientific">Paramecium bursaria</name>
    <dbReference type="NCBI Taxonomy" id="74790"/>
</organismHost>
<dbReference type="Proteomes" id="UP000204095">
    <property type="component" value="Segment"/>
</dbReference>
<accession>A7J6A0</accession>
<dbReference type="GeneID" id="5470092"/>
<gene>
    <name evidence="1" type="primary">n046L</name>
    <name evidence="1" type="ORF">FR483_n046L</name>
</gene>
<evidence type="ECO:0000313" key="1">
    <source>
        <dbReference type="EMBL" id="ABT15331.1"/>
    </source>
</evidence>
<name>A7J6A0_PBCVF</name>
<reference evidence="1 2" key="1">
    <citation type="journal article" date="2007" name="Virology">
        <title>Sequence and annotation of the 314-kb MT325 and the 321-kb FR483 viruses that infect Chlorella Pbi.</title>
        <authorList>
            <person name="Fitzgerald L.A."/>
            <person name="Graves M.V."/>
            <person name="Li X."/>
            <person name="Feldblyum T."/>
            <person name="Hartigan J."/>
            <person name="Van Etten J.L."/>
        </authorList>
    </citation>
    <scope>NUCLEOTIDE SEQUENCE [LARGE SCALE GENOMIC DNA]</scope>
    <source>
        <strain evidence="1 2">FR483</strain>
    </source>
</reference>
<evidence type="ECO:0000313" key="2">
    <source>
        <dbReference type="Proteomes" id="UP000204095"/>
    </source>
</evidence>
<dbReference type="EMBL" id="DQ890022">
    <property type="protein sequence ID" value="ABT15331.1"/>
    <property type="molecule type" value="Genomic_DNA"/>
</dbReference>
<protein>
    <submittedName>
        <fullName evidence="1">Uncharacterized protein n046L</fullName>
    </submittedName>
</protein>
<organism evidence="1 2">
    <name type="scientific">Paramecium bursaria Chlorella virus FR483</name>
    <name type="common">PBCV-FR483</name>
    <dbReference type="NCBI Taxonomy" id="399781"/>
    <lineage>
        <taxon>Viruses</taxon>
        <taxon>Varidnaviria</taxon>
        <taxon>Bamfordvirae</taxon>
        <taxon>Nucleocytoviricota</taxon>
        <taxon>Megaviricetes</taxon>
        <taxon>Algavirales</taxon>
        <taxon>Phycodnaviridae</taxon>
        <taxon>Chlorovirus</taxon>
        <taxon>Chlorovirus conductrix</taxon>
        <taxon>Paramecium bursaria Chlorella virus A1</taxon>
    </lineage>
</organism>
<dbReference type="KEGG" id="vg:5470092"/>
<proteinExistence type="predicted"/>
<sequence length="118" mass="13020">MREFAETFAALTFPGAYTFPRMSAMPVDGNPTMTPASFEALPMSDRVTTLAMSVILGPVIFPRTSADMLPGTSTVRLFKKAPFPRRFFAFTFPDTDTYTPDRMFPMMSVDDIGEISAG</sequence>
<dbReference type="RefSeq" id="YP_001425678.1">
    <property type="nucleotide sequence ID" value="NC_008603.1"/>
</dbReference>